<dbReference type="PANTHER" id="PTHR16228:SF7">
    <property type="entry name" value="SLC41A_MGTE INTEGRAL MEMBRANE DOMAIN-CONTAINING PROTEIN"/>
    <property type="match status" value="1"/>
</dbReference>
<evidence type="ECO:0000313" key="3">
    <source>
        <dbReference type="Proteomes" id="UP001162162"/>
    </source>
</evidence>
<evidence type="ECO:0000256" key="1">
    <source>
        <dbReference type="SAM" id="Phobius"/>
    </source>
</evidence>
<feature type="transmembrane region" description="Helical" evidence="1">
    <location>
        <begin position="12"/>
        <end position="29"/>
    </location>
</feature>
<dbReference type="AlphaFoldDB" id="A0AAV8YIN7"/>
<keyword evidence="1" id="KW-1133">Transmembrane helix</keyword>
<comment type="caution">
    <text evidence="2">The sequence shown here is derived from an EMBL/GenBank/DDBJ whole genome shotgun (WGS) entry which is preliminary data.</text>
</comment>
<keyword evidence="1" id="KW-0472">Membrane</keyword>
<organism evidence="2 3">
    <name type="scientific">Aromia moschata</name>
    <dbReference type="NCBI Taxonomy" id="1265417"/>
    <lineage>
        <taxon>Eukaryota</taxon>
        <taxon>Metazoa</taxon>
        <taxon>Ecdysozoa</taxon>
        <taxon>Arthropoda</taxon>
        <taxon>Hexapoda</taxon>
        <taxon>Insecta</taxon>
        <taxon>Pterygota</taxon>
        <taxon>Neoptera</taxon>
        <taxon>Endopterygota</taxon>
        <taxon>Coleoptera</taxon>
        <taxon>Polyphaga</taxon>
        <taxon>Cucujiformia</taxon>
        <taxon>Chrysomeloidea</taxon>
        <taxon>Cerambycidae</taxon>
        <taxon>Cerambycinae</taxon>
        <taxon>Callichromatini</taxon>
        <taxon>Aromia</taxon>
    </lineage>
</organism>
<dbReference type="GO" id="GO:0005886">
    <property type="term" value="C:plasma membrane"/>
    <property type="evidence" value="ECO:0007669"/>
    <property type="project" value="TreeGrafter"/>
</dbReference>
<dbReference type="InterPro" id="IPR045349">
    <property type="entry name" value="SLC41A1-3"/>
</dbReference>
<dbReference type="EMBL" id="JAPWTK010000084">
    <property type="protein sequence ID" value="KAJ8951429.1"/>
    <property type="molecule type" value="Genomic_DNA"/>
</dbReference>
<keyword evidence="1" id="KW-0812">Transmembrane</keyword>
<evidence type="ECO:0008006" key="4">
    <source>
        <dbReference type="Google" id="ProtNLM"/>
    </source>
</evidence>
<protein>
    <recommendedName>
        <fullName evidence="4">SLC41A/MgtE integral membrane domain-containing protein</fullName>
    </recommendedName>
</protein>
<dbReference type="Proteomes" id="UP001162162">
    <property type="component" value="Unassembled WGS sequence"/>
</dbReference>
<name>A0AAV8YIN7_9CUCU</name>
<keyword evidence="3" id="KW-1185">Reference proteome</keyword>
<proteinExistence type="predicted"/>
<accession>A0AAV8YIN7</accession>
<sequence>MLIFMCQYSDRFLASLVLGLITAGVIVLSRHCHITDNVATPIAASLGDITSLSLLAWISTIPYESIDWLAPDTAGYILAIPMR</sequence>
<gene>
    <name evidence="2" type="ORF">NQ318_006858</name>
</gene>
<evidence type="ECO:0000313" key="2">
    <source>
        <dbReference type="EMBL" id="KAJ8951429.1"/>
    </source>
</evidence>
<dbReference type="PANTHER" id="PTHR16228">
    <property type="entry name" value="DIVALENT CATION TRANSPORTER SOLUTE CARRIER FAMILY 41"/>
    <property type="match status" value="1"/>
</dbReference>
<reference evidence="2" key="1">
    <citation type="journal article" date="2023" name="Insect Mol. Biol.">
        <title>Genome sequencing provides insights into the evolution of gene families encoding plant cell wall-degrading enzymes in longhorned beetles.</title>
        <authorList>
            <person name="Shin N.R."/>
            <person name="Okamura Y."/>
            <person name="Kirsch R."/>
            <person name="Pauchet Y."/>
        </authorList>
    </citation>
    <scope>NUCLEOTIDE SEQUENCE</scope>
    <source>
        <strain evidence="2">AMC_N1</strain>
    </source>
</reference>
<dbReference type="GO" id="GO:0008324">
    <property type="term" value="F:monoatomic cation transmembrane transporter activity"/>
    <property type="evidence" value="ECO:0007669"/>
    <property type="project" value="InterPro"/>
</dbReference>